<dbReference type="Proteomes" id="UP000278843">
    <property type="component" value="Unassembled WGS sequence"/>
</dbReference>
<evidence type="ECO:0000313" key="2">
    <source>
        <dbReference type="Proteomes" id="UP000278843"/>
    </source>
</evidence>
<dbReference type="EMBL" id="RJPU01000004">
    <property type="protein sequence ID" value="RSJ94940.1"/>
    <property type="molecule type" value="Genomic_DNA"/>
</dbReference>
<accession>A0A3R9M519</accession>
<comment type="caution">
    <text evidence="1">The sequence shown here is derived from an EMBL/GenBank/DDBJ whole genome shotgun (WGS) entry which is preliminary data.</text>
</comment>
<gene>
    <name evidence="1" type="ORF">D8790_06645</name>
</gene>
<name>A0A3R9M519_STRCR</name>
<dbReference type="AlphaFoldDB" id="A0A3R9M519"/>
<protein>
    <submittedName>
        <fullName evidence="1">Uncharacterized protein</fullName>
    </submittedName>
</protein>
<evidence type="ECO:0000313" key="1">
    <source>
        <dbReference type="EMBL" id="RSJ94940.1"/>
    </source>
</evidence>
<dbReference type="RefSeq" id="WP_125388080.1">
    <property type="nucleotide sequence ID" value="NZ_RJPU01000004.1"/>
</dbReference>
<sequence length="317" mass="37719">MKRLKKKHQLILIVIACILVSYLGLRYYLKPGWFDWGNTYYPVYNYKVKHIQPKKKVIKDLNIEFVHKENEELLQGQEWTEGILSNWDEYNEQQILHVTFTDGSKSDIPLREPIGIGPSFSNNLLNDSIYQKLSFRFPEFKSPNIKETRKVIDRLLFLYAGDTLYQVPEASSEISYQLKNPKTGEMQTYYEYGNKPDFSWTPIFFTSSKEPSDNELDFFEDYQKRSRGNYWDRYYHNLYNNRLTHKSHRSYSRIFYSDDLTNLPLSVSTTGSQFKMTITHSYIVERIDNKDYKVKSTSKTYTDKNKAEYITEVLNQI</sequence>
<reference evidence="1 2" key="1">
    <citation type="submission" date="2018-11" db="EMBL/GenBank/DDBJ databases">
        <title>Species Designations Belie Phenotypic and Genotypic Heterogeneity in Oral Streptococci.</title>
        <authorList>
            <person name="Velsko I."/>
        </authorList>
    </citation>
    <scope>NUCLEOTIDE SEQUENCE [LARGE SCALE GENOMIC DNA]</scope>
    <source>
        <strain evidence="1 2">BCC13</strain>
    </source>
</reference>
<proteinExistence type="predicted"/>
<organism evidence="1 2">
    <name type="scientific">Streptococcus cristatus</name>
    <dbReference type="NCBI Taxonomy" id="45634"/>
    <lineage>
        <taxon>Bacteria</taxon>
        <taxon>Bacillati</taxon>
        <taxon>Bacillota</taxon>
        <taxon>Bacilli</taxon>
        <taxon>Lactobacillales</taxon>
        <taxon>Streptococcaceae</taxon>
        <taxon>Streptococcus</taxon>
    </lineage>
</organism>